<evidence type="ECO:0000256" key="1">
    <source>
        <dbReference type="SAM" id="MobiDB-lite"/>
    </source>
</evidence>
<dbReference type="Proteomes" id="UP000727407">
    <property type="component" value="Unassembled WGS sequence"/>
</dbReference>
<feature type="region of interest" description="Disordered" evidence="1">
    <location>
        <begin position="1"/>
        <end position="23"/>
    </location>
</feature>
<feature type="non-terminal residue" evidence="2">
    <location>
        <position position="1"/>
    </location>
</feature>
<dbReference type="OrthoDB" id="8895262at2759"/>
<keyword evidence="3" id="KW-1185">Reference proteome</keyword>
<proteinExistence type="predicted"/>
<dbReference type="AlphaFoldDB" id="A0A8J4X933"/>
<dbReference type="EMBL" id="QNUK01000035">
    <property type="protein sequence ID" value="KAF5906224.1"/>
    <property type="molecule type" value="Genomic_DNA"/>
</dbReference>
<protein>
    <submittedName>
        <fullName evidence="2">Uncharacterized protein</fullName>
    </submittedName>
</protein>
<feature type="non-terminal residue" evidence="2">
    <location>
        <position position="50"/>
    </location>
</feature>
<evidence type="ECO:0000313" key="3">
    <source>
        <dbReference type="Proteomes" id="UP000727407"/>
    </source>
</evidence>
<organism evidence="2 3">
    <name type="scientific">Clarias magur</name>
    <name type="common">Asian catfish</name>
    <name type="synonym">Macropteronotus magur</name>
    <dbReference type="NCBI Taxonomy" id="1594786"/>
    <lineage>
        <taxon>Eukaryota</taxon>
        <taxon>Metazoa</taxon>
        <taxon>Chordata</taxon>
        <taxon>Craniata</taxon>
        <taxon>Vertebrata</taxon>
        <taxon>Euteleostomi</taxon>
        <taxon>Actinopterygii</taxon>
        <taxon>Neopterygii</taxon>
        <taxon>Teleostei</taxon>
        <taxon>Ostariophysi</taxon>
        <taxon>Siluriformes</taxon>
        <taxon>Clariidae</taxon>
        <taxon>Clarias</taxon>
    </lineage>
</organism>
<accession>A0A8J4X933</accession>
<reference evidence="2" key="1">
    <citation type="submission" date="2020-07" db="EMBL/GenBank/DDBJ databases">
        <title>Clarias magur genome sequencing, assembly and annotation.</title>
        <authorList>
            <person name="Kushwaha B."/>
            <person name="Kumar R."/>
            <person name="Das P."/>
            <person name="Joshi C.G."/>
            <person name="Kumar D."/>
            <person name="Nagpure N.S."/>
            <person name="Pandey M."/>
            <person name="Agarwal S."/>
            <person name="Srivastava S."/>
            <person name="Singh M."/>
            <person name="Sahoo L."/>
            <person name="Jayasankar P."/>
            <person name="Meher P.K."/>
            <person name="Koringa P.G."/>
            <person name="Iquebal M.A."/>
            <person name="Das S.P."/>
            <person name="Bit A."/>
            <person name="Patnaik S."/>
            <person name="Patel N."/>
            <person name="Shah T.M."/>
            <person name="Hinsu A."/>
            <person name="Jena J.K."/>
        </authorList>
    </citation>
    <scope>NUCLEOTIDE SEQUENCE</scope>
    <source>
        <strain evidence="2">CIFAMagur01</strain>
        <tissue evidence="2">Testis</tissue>
    </source>
</reference>
<evidence type="ECO:0000313" key="2">
    <source>
        <dbReference type="EMBL" id="KAF5906224.1"/>
    </source>
</evidence>
<sequence>IGFSDPKTNEDTDSETDSLSPGLKASHAFQLEVPFEKWKEFVPEDIQYKD</sequence>
<name>A0A8J4X933_CLAMG</name>
<comment type="caution">
    <text evidence="2">The sequence shown here is derived from an EMBL/GenBank/DDBJ whole genome shotgun (WGS) entry which is preliminary data.</text>
</comment>
<gene>
    <name evidence="2" type="ORF">DAT39_004016</name>
</gene>